<comment type="subcellular location">
    <subcellularLocation>
        <location evidence="1">Cell envelope</location>
    </subcellularLocation>
</comment>
<accession>A0A0A1FCQ1</accession>
<dbReference type="PANTHER" id="PTHR32347:SF23">
    <property type="entry name" value="BLL5650 PROTEIN"/>
    <property type="match status" value="1"/>
</dbReference>
<sequence length="332" mass="36119">MRSSLADLLKQLKPFSRSAAMVAAACGYLSIAGCTPANDNDWQGYVEGEYVYVASSQAGRLDHLSVERGQQAAVGAPLFMLEAGDEIAARNQAQRQLQAAQAQLADIQSGKRQQEQEVTRAQLIQAQANAGKAALQLHRDEIQFQAGGIARQQLDDSRAAAETSSAQVKQWQSQLAVDRLPSRDAQVRAQQAQVAAAQAVLEQADWKLGQKTVKATRAGLVFDTMYREGEWVAAGNPVLRMLPPENLKIRFFVPETTLGRLRVNQAVTLACDGCQANVAAHISYISTESEYNPPIIYSNQSRSKLVFMIEARPAAADALKLHPGQPVEVRLP</sequence>
<proteinExistence type="predicted"/>
<dbReference type="HOGENOM" id="CLU_018816_6_5_4"/>
<dbReference type="Proteomes" id="UP000030302">
    <property type="component" value="Chromosome"/>
</dbReference>
<evidence type="ECO:0000256" key="1">
    <source>
        <dbReference type="ARBA" id="ARBA00004196"/>
    </source>
</evidence>
<reference evidence="5" key="1">
    <citation type="journal article" date="2014" name="Soil Biol. Biochem.">
        <title>Structure and function of bacterial communities in ageing soils: Insights from the Mendocino ecological staircase.</title>
        <authorList>
            <person name="Uroz S."/>
            <person name="Tech J.J."/>
            <person name="Sawaya N.A."/>
            <person name="Frey-Klett P."/>
            <person name="Leveau J.H.J."/>
        </authorList>
    </citation>
    <scope>NUCLEOTIDE SEQUENCE [LARGE SCALE GENOMIC DNA]</scope>
    <source>
        <strain evidence="5">Cal35</strain>
    </source>
</reference>
<dbReference type="PROSITE" id="PS51257">
    <property type="entry name" value="PROKAR_LIPOPROTEIN"/>
    <property type="match status" value="1"/>
</dbReference>
<keyword evidence="2 3" id="KW-0175">Coiled coil</keyword>
<evidence type="ECO:0000256" key="3">
    <source>
        <dbReference type="SAM" id="Coils"/>
    </source>
</evidence>
<evidence type="ECO:0000256" key="2">
    <source>
        <dbReference type="ARBA" id="ARBA00023054"/>
    </source>
</evidence>
<dbReference type="SUPFAM" id="SSF111369">
    <property type="entry name" value="HlyD-like secretion proteins"/>
    <property type="match status" value="1"/>
</dbReference>
<keyword evidence="5" id="KW-1185">Reference proteome</keyword>
<dbReference type="Gene3D" id="1.10.287.470">
    <property type="entry name" value="Helix hairpin bin"/>
    <property type="match status" value="2"/>
</dbReference>
<dbReference type="AlphaFoldDB" id="A0A0A1FCQ1"/>
<feature type="coiled-coil region" evidence="3">
    <location>
        <begin position="90"/>
        <end position="117"/>
    </location>
</feature>
<dbReference type="Gene3D" id="2.40.30.170">
    <property type="match status" value="1"/>
</dbReference>
<dbReference type="RefSeq" id="WP_081992306.1">
    <property type="nucleotide sequence ID" value="NZ_CP009962.1"/>
</dbReference>
<protein>
    <submittedName>
        <fullName evidence="4">HlyD family secretion protein</fullName>
    </submittedName>
</protein>
<dbReference type="Gene3D" id="2.40.50.100">
    <property type="match status" value="1"/>
</dbReference>
<dbReference type="GO" id="GO:0030313">
    <property type="term" value="C:cell envelope"/>
    <property type="evidence" value="ECO:0007669"/>
    <property type="project" value="UniProtKB-SubCell"/>
</dbReference>
<evidence type="ECO:0000313" key="5">
    <source>
        <dbReference type="Proteomes" id="UP000030302"/>
    </source>
</evidence>
<dbReference type="InterPro" id="IPR050465">
    <property type="entry name" value="UPF0194_transport"/>
</dbReference>
<organism evidence="4 5">
    <name type="scientific">Collimonas arenae</name>
    <dbReference type="NCBI Taxonomy" id="279058"/>
    <lineage>
        <taxon>Bacteria</taxon>
        <taxon>Pseudomonadati</taxon>
        <taxon>Pseudomonadota</taxon>
        <taxon>Betaproteobacteria</taxon>
        <taxon>Burkholderiales</taxon>
        <taxon>Oxalobacteraceae</taxon>
        <taxon>Collimonas</taxon>
    </lineage>
</organism>
<dbReference type="PANTHER" id="PTHR32347">
    <property type="entry name" value="EFFLUX SYSTEM COMPONENT YKNX-RELATED"/>
    <property type="match status" value="1"/>
</dbReference>
<dbReference type="STRING" id="279058.LT85_2407"/>
<name>A0A0A1FCQ1_9BURK</name>
<dbReference type="EMBL" id="CP009962">
    <property type="protein sequence ID" value="AIY41565.1"/>
    <property type="molecule type" value="Genomic_DNA"/>
</dbReference>
<gene>
    <name evidence="4" type="ORF">LT85_2407</name>
</gene>
<dbReference type="KEGG" id="care:LT85_2407"/>
<evidence type="ECO:0000313" key="4">
    <source>
        <dbReference type="EMBL" id="AIY41565.1"/>
    </source>
</evidence>